<reference evidence="3" key="3">
    <citation type="submission" date="2015-06" db="UniProtKB">
        <authorList>
            <consortium name="EnsemblMetazoa"/>
        </authorList>
    </citation>
    <scope>IDENTIFICATION</scope>
</reference>
<keyword evidence="4" id="KW-1185">Reference proteome</keyword>
<dbReference type="EMBL" id="KB292056">
    <property type="protein sequence ID" value="ELU18207.1"/>
    <property type="molecule type" value="Genomic_DNA"/>
</dbReference>
<dbReference type="EMBL" id="AMQN01016421">
    <property type="status" value="NOT_ANNOTATED_CDS"/>
    <property type="molecule type" value="Genomic_DNA"/>
</dbReference>
<proteinExistence type="predicted"/>
<dbReference type="HOGENOM" id="CLU_2239120_0_0_1"/>
<feature type="region of interest" description="Disordered" evidence="1">
    <location>
        <begin position="86"/>
        <end position="105"/>
    </location>
</feature>
<evidence type="ECO:0000313" key="3">
    <source>
        <dbReference type="EnsemblMetazoa" id="CapteP210074"/>
    </source>
</evidence>
<gene>
    <name evidence="2" type="ORF">CAPTEDRAFT_210074</name>
</gene>
<evidence type="ECO:0000313" key="4">
    <source>
        <dbReference type="Proteomes" id="UP000014760"/>
    </source>
</evidence>
<evidence type="ECO:0000313" key="2">
    <source>
        <dbReference type="EMBL" id="ELU18207.1"/>
    </source>
</evidence>
<evidence type="ECO:0000256" key="1">
    <source>
        <dbReference type="SAM" id="MobiDB-lite"/>
    </source>
</evidence>
<feature type="region of interest" description="Disordered" evidence="1">
    <location>
        <begin position="1"/>
        <end position="23"/>
    </location>
</feature>
<dbReference type="EnsemblMetazoa" id="CapteT210074">
    <property type="protein sequence ID" value="CapteP210074"/>
    <property type="gene ID" value="CapteG210074"/>
</dbReference>
<reference evidence="2 4" key="2">
    <citation type="journal article" date="2013" name="Nature">
        <title>Insights into bilaterian evolution from three spiralian genomes.</title>
        <authorList>
            <person name="Simakov O."/>
            <person name="Marletaz F."/>
            <person name="Cho S.J."/>
            <person name="Edsinger-Gonzales E."/>
            <person name="Havlak P."/>
            <person name="Hellsten U."/>
            <person name="Kuo D.H."/>
            <person name="Larsson T."/>
            <person name="Lv J."/>
            <person name="Arendt D."/>
            <person name="Savage R."/>
            <person name="Osoegawa K."/>
            <person name="de Jong P."/>
            <person name="Grimwood J."/>
            <person name="Chapman J.A."/>
            <person name="Shapiro H."/>
            <person name="Aerts A."/>
            <person name="Otillar R.P."/>
            <person name="Terry A.Y."/>
            <person name="Boore J.L."/>
            <person name="Grigoriev I.V."/>
            <person name="Lindberg D.R."/>
            <person name="Seaver E.C."/>
            <person name="Weisblat D.A."/>
            <person name="Putnam N.H."/>
            <person name="Rokhsar D.S."/>
        </authorList>
    </citation>
    <scope>NUCLEOTIDE SEQUENCE</scope>
    <source>
        <strain evidence="2 4">I ESC-2004</strain>
    </source>
</reference>
<reference evidence="4" key="1">
    <citation type="submission" date="2012-12" db="EMBL/GenBank/DDBJ databases">
        <authorList>
            <person name="Hellsten U."/>
            <person name="Grimwood J."/>
            <person name="Chapman J.A."/>
            <person name="Shapiro H."/>
            <person name="Aerts A."/>
            <person name="Otillar R.P."/>
            <person name="Terry A.Y."/>
            <person name="Boore J.L."/>
            <person name="Simakov O."/>
            <person name="Marletaz F."/>
            <person name="Cho S.-J."/>
            <person name="Edsinger-Gonzales E."/>
            <person name="Havlak P."/>
            <person name="Kuo D.-H."/>
            <person name="Larsson T."/>
            <person name="Lv J."/>
            <person name="Arendt D."/>
            <person name="Savage R."/>
            <person name="Osoegawa K."/>
            <person name="de Jong P."/>
            <person name="Lindberg D.R."/>
            <person name="Seaver E.C."/>
            <person name="Weisblat D.A."/>
            <person name="Putnam N.H."/>
            <person name="Grigoriev I.V."/>
            <person name="Rokhsar D.S."/>
        </authorList>
    </citation>
    <scope>NUCLEOTIDE SEQUENCE</scope>
    <source>
        <strain evidence="4">I ESC-2004</strain>
    </source>
</reference>
<organism evidence="2">
    <name type="scientific">Capitella teleta</name>
    <name type="common">Polychaete worm</name>
    <dbReference type="NCBI Taxonomy" id="283909"/>
    <lineage>
        <taxon>Eukaryota</taxon>
        <taxon>Metazoa</taxon>
        <taxon>Spiralia</taxon>
        <taxon>Lophotrochozoa</taxon>
        <taxon>Annelida</taxon>
        <taxon>Polychaeta</taxon>
        <taxon>Sedentaria</taxon>
        <taxon>Scolecida</taxon>
        <taxon>Capitellidae</taxon>
        <taxon>Capitella</taxon>
    </lineage>
</organism>
<accession>R7VI50</accession>
<dbReference type="Proteomes" id="UP000014760">
    <property type="component" value="Unassembled WGS sequence"/>
</dbReference>
<sequence>MEPRKEVLTTFYPPRHPEKTGQPTTRLVGVHVDQNLTMQDNINHILKKGRITKARLMRTRPSGAKDLLTVFYKTLMWFTLERMRDATDKSGSIPEKHSANDPHHG</sequence>
<name>R7VI50_CAPTE</name>
<protein>
    <submittedName>
        <fullName evidence="2 3">Uncharacterized protein</fullName>
    </submittedName>
</protein>
<dbReference type="AlphaFoldDB" id="R7VI50"/>